<dbReference type="AlphaFoldDB" id="A0A543AJG9"/>
<evidence type="ECO:0000313" key="4">
    <source>
        <dbReference type="Proteomes" id="UP000319746"/>
    </source>
</evidence>
<keyword evidence="4" id="KW-1185">Reference proteome</keyword>
<feature type="domain" description="Serine aminopeptidase S33" evidence="2">
    <location>
        <begin position="52"/>
        <end position="258"/>
    </location>
</feature>
<organism evidence="3 4">
    <name type="scientific">Enteractinococcus coprophilus</name>
    <dbReference type="NCBI Taxonomy" id="1027633"/>
    <lineage>
        <taxon>Bacteria</taxon>
        <taxon>Bacillati</taxon>
        <taxon>Actinomycetota</taxon>
        <taxon>Actinomycetes</taxon>
        <taxon>Micrococcales</taxon>
        <taxon>Micrococcaceae</taxon>
    </lineage>
</organism>
<dbReference type="PANTHER" id="PTHR43194:SF2">
    <property type="entry name" value="PEROXISOMAL MEMBRANE PROTEIN LPX1"/>
    <property type="match status" value="1"/>
</dbReference>
<dbReference type="EMBL" id="VFOU01000002">
    <property type="protein sequence ID" value="TQL72710.1"/>
    <property type="molecule type" value="Genomic_DNA"/>
</dbReference>
<gene>
    <name evidence="3" type="ORF">FB556_1377</name>
</gene>
<dbReference type="OrthoDB" id="9801217at2"/>
<dbReference type="Gene3D" id="3.40.50.1820">
    <property type="entry name" value="alpha/beta hydrolase"/>
    <property type="match status" value="1"/>
</dbReference>
<accession>A0A543AJG9</accession>
<evidence type="ECO:0000313" key="3">
    <source>
        <dbReference type="EMBL" id="TQL72710.1"/>
    </source>
</evidence>
<name>A0A543AJG9_9MICC</name>
<dbReference type="Pfam" id="PF12146">
    <property type="entry name" value="Hydrolase_4"/>
    <property type="match status" value="1"/>
</dbReference>
<keyword evidence="3" id="KW-0378">Hydrolase</keyword>
<feature type="region of interest" description="Disordered" evidence="1">
    <location>
        <begin position="331"/>
        <end position="350"/>
    </location>
</feature>
<dbReference type="SUPFAM" id="SSF53474">
    <property type="entry name" value="alpha/beta-Hydrolases"/>
    <property type="match status" value="1"/>
</dbReference>
<comment type="caution">
    <text evidence="3">The sequence shown here is derived from an EMBL/GenBank/DDBJ whole genome shotgun (WGS) entry which is preliminary data.</text>
</comment>
<evidence type="ECO:0000259" key="2">
    <source>
        <dbReference type="Pfam" id="PF12146"/>
    </source>
</evidence>
<dbReference type="RefSeq" id="WP_141866034.1">
    <property type="nucleotide sequence ID" value="NZ_BAABAN010000004.1"/>
</dbReference>
<dbReference type="GO" id="GO:0016787">
    <property type="term" value="F:hydrolase activity"/>
    <property type="evidence" value="ECO:0007669"/>
    <property type="project" value="UniProtKB-KW"/>
</dbReference>
<reference evidence="3 4" key="1">
    <citation type="submission" date="2019-06" db="EMBL/GenBank/DDBJ databases">
        <title>Sequencing the genomes of 1000 actinobacteria strains.</title>
        <authorList>
            <person name="Klenk H.-P."/>
        </authorList>
    </citation>
    <scope>NUCLEOTIDE SEQUENCE [LARGE SCALE GENOMIC DNA]</scope>
    <source>
        <strain evidence="3 4">DSM 24083</strain>
    </source>
</reference>
<protein>
    <submittedName>
        <fullName evidence="3">Alpha-beta hydrolase superfamily lysophospholipase</fullName>
    </submittedName>
</protein>
<evidence type="ECO:0000256" key="1">
    <source>
        <dbReference type="SAM" id="MobiDB-lite"/>
    </source>
</evidence>
<dbReference type="PANTHER" id="PTHR43194">
    <property type="entry name" value="HYDROLASE ALPHA/BETA FOLD FAMILY"/>
    <property type="match status" value="1"/>
</dbReference>
<proteinExistence type="predicted"/>
<sequence>MHYGLLEDTPPGQWLPDVLEGFSRQSIPLGEEPDGPVSATLIRHDNVDGLPVLYIHGWSDYFYNTELAEAAAQHGHQLYALDLRKYGRSLRPKQQPGYIDDLSNYDQEIDAALDLIEQEHPGVLPALIAHSTGGLIAALWAHRHPGRLRTLVLNAPWLTLQGNTWLRGFANTVADPLWRSRPERKLLLPKVDFFYRTISSNEHGEWVLHPLWRPRFAFDIHGGWLSAILEGHSQVRQGLDIDVPVLVLISAQTHFASKYSSKMQTADSVLDVEATAKRAVHLGNTVMIRKIPNAIHDVYASAHPVRDQAFAATFDWLTYFIGQRSWHRPLPHSDDRVPRTFPQRPTESSG</sequence>
<dbReference type="InterPro" id="IPR029058">
    <property type="entry name" value="AB_hydrolase_fold"/>
</dbReference>
<dbReference type="InterPro" id="IPR022742">
    <property type="entry name" value="Hydrolase_4"/>
</dbReference>
<dbReference type="InterPro" id="IPR050228">
    <property type="entry name" value="Carboxylesterase_BioH"/>
</dbReference>
<dbReference type="Proteomes" id="UP000319746">
    <property type="component" value="Unassembled WGS sequence"/>
</dbReference>